<gene>
    <name evidence="2" type="ORF">E6W39_24290</name>
</gene>
<dbReference type="Proteomes" id="UP000319103">
    <property type="component" value="Unassembled WGS sequence"/>
</dbReference>
<comment type="caution">
    <text evidence="2">The sequence shown here is derived from an EMBL/GenBank/DDBJ whole genome shotgun (WGS) entry which is preliminary data.</text>
</comment>
<feature type="compositionally biased region" description="Low complexity" evidence="1">
    <location>
        <begin position="116"/>
        <end position="125"/>
    </location>
</feature>
<dbReference type="OrthoDB" id="4186075at2"/>
<accession>A0A540W6X9</accession>
<dbReference type="EMBL" id="VIGB01000003">
    <property type="protein sequence ID" value="TQF04775.1"/>
    <property type="molecule type" value="Genomic_DNA"/>
</dbReference>
<keyword evidence="3" id="KW-1185">Reference proteome</keyword>
<reference evidence="2 3" key="1">
    <citation type="submission" date="2019-06" db="EMBL/GenBank/DDBJ databases">
        <title>Description of Kitasatospora acidophila sp. nov. isolated from pine grove soil, and reclassification of Streptomyces novaecaesareae to Kitasatospora novaeceasareae comb. nov.</title>
        <authorList>
            <person name="Kim M.J."/>
        </authorList>
    </citation>
    <scope>NUCLEOTIDE SEQUENCE [LARGE SCALE GENOMIC DNA]</scope>
    <source>
        <strain evidence="2 3">MMS16-CNU292</strain>
    </source>
</reference>
<evidence type="ECO:0000256" key="1">
    <source>
        <dbReference type="SAM" id="MobiDB-lite"/>
    </source>
</evidence>
<name>A0A540W6X9_9ACTN</name>
<dbReference type="RefSeq" id="WP_141635330.1">
    <property type="nucleotide sequence ID" value="NZ_VIGB01000003.1"/>
</dbReference>
<dbReference type="AlphaFoldDB" id="A0A540W6X9"/>
<evidence type="ECO:0000313" key="3">
    <source>
        <dbReference type="Proteomes" id="UP000319103"/>
    </source>
</evidence>
<proteinExistence type="predicted"/>
<evidence type="ECO:0000313" key="2">
    <source>
        <dbReference type="EMBL" id="TQF04775.1"/>
    </source>
</evidence>
<feature type="region of interest" description="Disordered" evidence="1">
    <location>
        <begin position="109"/>
        <end position="131"/>
    </location>
</feature>
<organism evidence="2 3">
    <name type="scientific">Kitasatospora acidiphila</name>
    <dbReference type="NCBI Taxonomy" id="2567942"/>
    <lineage>
        <taxon>Bacteria</taxon>
        <taxon>Bacillati</taxon>
        <taxon>Actinomycetota</taxon>
        <taxon>Actinomycetes</taxon>
        <taxon>Kitasatosporales</taxon>
        <taxon>Streptomycetaceae</taxon>
        <taxon>Kitasatospora</taxon>
    </lineage>
</organism>
<sequence length="131" mass="13965">MWLVGGTCVWCVAAWRAQPGPALEEQPADVPPEPAEPVHTDTEIYTSAVEHLRELIGDRNGVHLTEVLADWQSRGWVGQVPAAELGRQLQRRGIPVRASLKVSGAVGPGVHRDDLPAAAEPLPEATSLAVG</sequence>
<protein>
    <submittedName>
        <fullName evidence="2">Uncharacterized protein</fullName>
    </submittedName>
</protein>